<organism evidence="2 3">
    <name type="scientific">Larimichthys crocea</name>
    <name type="common">Large yellow croaker</name>
    <name type="synonym">Pseudosciaena crocea</name>
    <dbReference type="NCBI Taxonomy" id="215358"/>
    <lineage>
        <taxon>Eukaryota</taxon>
        <taxon>Metazoa</taxon>
        <taxon>Chordata</taxon>
        <taxon>Craniata</taxon>
        <taxon>Vertebrata</taxon>
        <taxon>Euteleostomi</taxon>
        <taxon>Actinopterygii</taxon>
        <taxon>Neopterygii</taxon>
        <taxon>Teleostei</taxon>
        <taxon>Neoteleostei</taxon>
        <taxon>Acanthomorphata</taxon>
        <taxon>Eupercaria</taxon>
        <taxon>Sciaenidae</taxon>
        <taxon>Larimichthys</taxon>
    </lineage>
</organism>
<protein>
    <submittedName>
        <fullName evidence="2">Glutamate-rich protein 6 Protein FAM194A</fullName>
    </submittedName>
</protein>
<evidence type="ECO:0000313" key="2">
    <source>
        <dbReference type="EMBL" id="KAE8290940.1"/>
    </source>
</evidence>
<dbReference type="PANTHER" id="PTHR23093">
    <property type="entry name" value="SIMILAR TO CHROMOSOME 3 OPEN READING FRAME 20"/>
    <property type="match status" value="1"/>
</dbReference>
<proteinExistence type="predicted"/>
<reference evidence="2 3" key="1">
    <citation type="submission" date="2019-07" db="EMBL/GenBank/DDBJ databases">
        <title>Chromosome genome assembly for large yellow croaker.</title>
        <authorList>
            <person name="Xiao S."/>
        </authorList>
    </citation>
    <scope>NUCLEOTIDE SEQUENCE [LARGE SCALE GENOMIC DNA]</scope>
    <source>
        <strain evidence="2">JMULYC20181020</strain>
        <tissue evidence="2">Muscle</tissue>
    </source>
</reference>
<dbReference type="Proteomes" id="UP000424527">
    <property type="component" value="Unassembled WGS sequence"/>
</dbReference>
<dbReference type="Pfam" id="PF14977">
    <property type="entry name" value="FAM194"/>
    <property type="match status" value="1"/>
</dbReference>
<comment type="caution">
    <text evidence="2">The sequence shown here is derived from an EMBL/GenBank/DDBJ whole genome shotgun (WGS) entry which is preliminary data.</text>
</comment>
<accession>A0A6G0IHN4</accession>
<dbReference type="EMBL" id="REGW02000010">
    <property type="protein sequence ID" value="KAE8290940.1"/>
    <property type="molecule type" value="Genomic_DNA"/>
</dbReference>
<dbReference type="InterPro" id="IPR029281">
    <property type="entry name" value="FAM194_C"/>
</dbReference>
<sequence length="218" mass="23941">MLMKQRCLAGGRCDLRTGTPTSVGDKPATEMEELLFQGRETEDHNKFMLDLPSGLGLALNRSGGQCLDEEGARVRRWSWSSPSLTPTPLHPVFLSLNKAIGVRVLGREKVFVSFLARGQQAKFSVGTCCVQGECQTDGAASGPSVLKEELLLLAAKIRIQLAFQHLHQYLRLPSHPLLPKSTQASHLHVVAQRLLDVSAGVMSESEQAFIHRCLQECL</sequence>
<keyword evidence="3" id="KW-1185">Reference proteome</keyword>
<evidence type="ECO:0000259" key="1">
    <source>
        <dbReference type="Pfam" id="PF14977"/>
    </source>
</evidence>
<dbReference type="PANTHER" id="PTHR23093:SF18">
    <property type="entry name" value="GLUTAMATE RICH 6"/>
    <property type="match status" value="1"/>
</dbReference>
<feature type="domain" description="FAM194 C-terminal" evidence="1">
    <location>
        <begin position="57"/>
        <end position="179"/>
    </location>
</feature>
<name>A0A6G0IHN4_LARCR</name>
<gene>
    <name evidence="2" type="ORF">D5F01_LYC10532</name>
</gene>
<evidence type="ECO:0000313" key="3">
    <source>
        <dbReference type="Proteomes" id="UP000424527"/>
    </source>
</evidence>
<dbReference type="AlphaFoldDB" id="A0A6G0IHN4"/>